<name>A0A9J5YRI6_SOLCO</name>
<comment type="caution">
    <text evidence="1">The sequence shown here is derived from an EMBL/GenBank/DDBJ whole genome shotgun (WGS) entry which is preliminary data.</text>
</comment>
<keyword evidence="2" id="KW-1185">Reference proteome</keyword>
<reference evidence="1 2" key="1">
    <citation type="submission" date="2020-09" db="EMBL/GenBank/DDBJ databases">
        <title>De no assembly of potato wild relative species, Solanum commersonii.</title>
        <authorList>
            <person name="Cho K."/>
        </authorList>
    </citation>
    <scope>NUCLEOTIDE SEQUENCE [LARGE SCALE GENOMIC DNA]</scope>
    <source>
        <strain evidence="1">LZ3.2</strain>
        <tissue evidence="1">Leaf</tissue>
    </source>
</reference>
<dbReference type="AlphaFoldDB" id="A0A9J5YRI6"/>
<evidence type="ECO:0000313" key="1">
    <source>
        <dbReference type="EMBL" id="KAG5601708.1"/>
    </source>
</evidence>
<organism evidence="1 2">
    <name type="scientific">Solanum commersonii</name>
    <name type="common">Commerson's wild potato</name>
    <name type="synonym">Commerson's nightshade</name>
    <dbReference type="NCBI Taxonomy" id="4109"/>
    <lineage>
        <taxon>Eukaryota</taxon>
        <taxon>Viridiplantae</taxon>
        <taxon>Streptophyta</taxon>
        <taxon>Embryophyta</taxon>
        <taxon>Tracheophyta</taxon>
        <taxon>Spermatophyta</taxon>
        <taxon>Magnoliopsida</taxon>
        <taxon>eudicotyledons</taxon>
        <taxon>Gunneridae</taxon>
        <taxon>Pentapetalae</taxon>
        <taxon>asterids</taxon>
        <taxon>lamiids</taxon>
        <taxon>Solanales</taxon>
        <taxon>Solanaceae</taxon>
        <taxon>Solanoideae</taxon>
        <taxon>Solaneae</taxon>
        <taxon>Solanum</taxon>
    </lineage>
</organism>
<accession>A0A9J5YRI6</accession>
<dbReference type="EMBL" id="JACXVP010000006">
    <property type="protein sequence ID" value="KAG5601708.1"/>
    <property type="molecule type" value="Genomic_DNA"/>
</dbReference>
<sequence>MLQCGAWENTKSYFKFENWWLDIEGFNDKIKGWWNSFSFTGKPDYVLVAKLKALKEKLKEWSKNAQGNLRTQKQNVLKQLAELEEIQENRTLRPEEITSNTALISEFEDIAKREEITWRQRSRAVWLEQGDRNTNFFHRTANAHRGMNTISKLKVRGENLTEPEEIQKEIVTYYEITHLQYADDTLIFCEAMTEQMLILRVIFIIFKAVSGLHINWGKSFIYPINEVAQVESLAGVLGGRVGELPTIYLGMPLGGKSKSIGIWNGVIEKCEKKLTNWKSQYMSRGGRLMVNSVLDAIPAYMMYVFPAPDNVIQRIDALRRSFFWQGNEDKKKFHLIKWEEVIKNKKEGGLGIRNMKKQNKSLMLKWLWKFMT</sequence>
<dbReference type="Proteomes" id="UP000824120">
    <property type="component" value="Chromosome 6"/>
</dbReference>
<dbReference type="PANTHER" id="PTHR33116">
    <property type="entry name" value="REVERSE TRANSCRIPTASE ZINC-BINDING DOMAIN-CONTAINING PROTEIN-RELATED-RELATED"/>
    <property type="match status" value="1"/>
</dbReference>
<gene>
    <name evidence="1" type="ORF">H5410_033078</name>
</gene>
<proteinExistence type="predicted"/>
<dbReference type="PANTHER" id="PTHR33116:SF85">
    <property type="entry name" value="REVERSE TRANSCRIPTASE ZINC-BINDING DOMAIN-CONTAINING PROTEIN"/>
    <property type="match status" value="1"/>
</dbReference>
<dbReference type="OrthoDB" id="1297756at2759"/>
<evidence type="ECO:0000313" key="2">
    <source>
        <dbReference type="Proteomes" id="UP000824120"/>
    </source>
</evidence>
<protein>
    <submittedName>
        <fullName evidence="1">Uncharacterized protein</fullName>
    </submittedName>
</protein>